<dbReference type="OrthoDB" id="5241356at2"/>
<feature type="compositionally biased region" description="Acidic residues" evidence="4">
    <location>
        <begin position="375"/>
        <end position="385"/>
    </location>
</feature>
<protein>
    <recommendedName>
        <fullName evidence="5">Fibronectin type-III domain-containing protein</fullName>
    </recommendedName>
</protein>
<proteinExistence type="predicted"/>
<gene>
    <name evidence="6" type="ORF">CLV54_2512</name>
</gene>
<feature type="compositionally biased region" description="Pro residues" evidence="4">
    <location>
        <begin position="1941"/>
        <end position="1955"/>
    </location>
</feature>
<keyword evidence="7" id="KW-1185">Reference proteome</keyword>
<dbReference type="Pfam" id="PF17963">
    <property type="entry name" value="Big_9"/>
    <property type="match status" value="5"/>
</dbReference>
<feature type="region of interest" description="Disordered" evidence="4">
    <location>
        <begin position="1714"/>
        <end position="1750"/>
    </location>
</feature>
<organism evidence="6 7">
    <name type="scientific">Compostimonas suwonensis</name>
    <dbReference type="NCBI Taxonomy" id="1048394"/>
    <lineage>
        <taxon>Bacteria</taxon>
        <taxon>Bacillati</taxon>
        <taxon>Actinomycetota</taxon>
        <taxon>Actinomycetes</taxon>
        <taxon>Micrococcales</taxon>
        <taxon>Microbacteriaceae</taxon>
        <taxon>Compostimonas</taxon>
    </lineage>
</organism>
<dbReference type="SUPFAM" id="SSF50969">
    <property type="entry name" value="YVTN repeat-like/Quinoprotein amine dehydrogenase"/>
    <property type="match status" value="1"/>
</dbReference>
<dbReference type="RefSeq" id="WP_100345290.1">
    <property type="nucleotide sequence ID" value="NZ_PGFB01000004.1"/>
</dbReference>
<evidence type="ECO:0000256" key="4">
    <source>
        <dbReference type="SAM" id="MobiDB-lite"/>
    </source>
</evidence>
<evidence type="ECO:0000256" key="1">
    <source>
        <dbReference type="ARBA" id="ARBA00022737"/>
    </source>
</evidence>
<reference evidence="6 7" key="1">
    <citation type="submission" date="2017-11" db="EMBL/GenBank/DDBJ databases">
        <title>Genomic Encyclopedia of Archaeal and Bacterial Type Strains, Phase II (KMG-II): From Individual Species to Whole Genera.</title>
        <authorList>
            <person name="Goeker M."/>
        </authorList>
    </citation>
    <scope>NUCLEOTIDE SEQUENCE [LARGE SCALE GENOMIC DNA]</scope>
    <source>
        <strain evidence="6 7">DSM 25625</strain>
    </source>
</reference>
<sequence>MISGWLAAHKSLVATATSGSLVAAIVATVAVASGGYTAQRLDLGDASVWVVNESKQAVGRVNTEVLELNSVVTSASNDIDVVQDGATVLVVDSGNSTVEIVDAASSEIVESVPLPPDDTRLFLAGDRVVIFSAGSVWIESVDTLSSFDAGSDPTLSFDPDSVASVDPEGALVVWSPSAGEVYRVDAQDSDEVSSTDSLEGIEGADAQVTSVGGRWAALDGTARVLHLDGASVDLSGLIPSTAQAVVQQPSAHGDTVVVAYDGGAVEVPLAGGEPRPIVEGRSGAAAAPTVLGDCLYAAWSDGSAWQRCGDGDGDGDGIPSEIEGMPANPALSFRINGDRVVLNDSRGGASWAVQSAGERIDNWDDLIEQQQDQQQVEENDLDTPPEYDKTQAPPVAVDDEFGARPGRTTVLPVLLNDYDPNGDVLVVAQTSGVPVELGTLDLINDKQQVQLTLPGTASGQLSFDYTITDGRGGSATATVVVTVREPGENSPPQQLRTTKTLVQAGGRVTAQVLSDWIDPDGDPFYLTAASAGETDSVSYKPEGTVVFTDGGGGGERREVALTASDGTAEGSGILVVTVQPAGEVPIIVEAFEANAYTGQEIEIAPLAHVRGGTGTVRLSSVPAKPGVTVVPDYDGGTFRFVAAAEGEYYIDFAVTDGAITANGKVRVSVEDRLDENDKPVTVPHTAYIREQSVATVDVLAGDFDPAGGVLLITGVMNVPETSGLRVEVLEQRILRVTLSKPLDAPVSFTYRVSNGLAEAEGTVTIIQIPQPAHRQAPIANPDSISVRVGDSVDVPVLANDEHPDNDPLTLSPELSTPLPQGAGLLFTSGNRLRYLAPDTAGNFTAVYRVSGPDGQFANAEVRIAVREADAATNNPPVPKTVIARVLAGETVRIPVPLSGIDPDGDSVQLLGQETSPEKGAVTEVGPDWIEYEAGEYSAGTDTFSYTVVDGLGARATGTVRVGISARMEGARNPIATADEASVRPGNTVSVQVLDNDSDPDNGALSVTSVEPTTPGITAEIEDDVVRVTAPEAEGRYGLIYEIQNERGGTSSNFVTVIVRADAPLARPVASDTVLTLSDVLDRETVDVDVLANVFFADGSPRSLDLSVLPGYSTAVVTGDKRVRVTIGDESQIIPFAVAHPDDPQVTAFAFIRVPGYDDALPQLRKGVSRLTIPSESTLTIDINKYVVAVGGDTVRLTDANKVQATHSNGGELVADEGTLRFTSADKYYGPASISFEVTDGDSADDPDGRTATLVLPITVTPRENQPPAFSGGVIDFEPGEQKTIELTKLTSYPYPDDLDELAYSILDPTPAGFTWSLDGQRLTLRAEESTPKNTRTAMTLGVRDGINEGKAGRIDLRVVPSTRPLAVPASDSQIAPRGRTTTIAVLANDSATNPFPDTPLTVNAVRGLDAAGLPAGVRVVPSADKSTLAVTVSPDAVAADTNLQYQVADATGDPDRFAWGTVRISVQDRPEPISNLRVTGYADRQVTIAFTAGAANNSPIEGYEVAVLRRDSGQLVSTTTCQATTCPIATPGNGEGNAVRFEVRAKNGIGLSDPVSLADAIWSDIVPEEATGLRGDPLDGGLRLSWNAVPAPAGASPVNVYVLSLNGSPIDSVAPSRCAERCSVDVGGLQNGASATFTVSARNEAFPAFSVWKTASGSGTPFGPPKPGSLSASANYGSDSVTLSWSGFDPNGDPMIGYYAQRLSGGSVPSGAQACAVSSPAPGTVRPPAQGGSVLDQKTSGRGNGGSVTFDGLGQDDATYYFVVWGYNRSGCTATSVATQVTRPTSGPIREADGQLVPRGKTLEFRLDRLSPSADSYQIRRVGQTGSGVTVGEGSFPRELLGVGYGEQFQFEIRGCRNFVVDICSQTWSGPFSAPASYTFEPDGLRYAYTIDGATGVGTATWSWTGDPGNGAAVPGYSCGVDGEEATGSATATSCVLTVAPLPPEPNDPPDPADPADPNTDPNEEPPTETEPVPAPEPRTWFDVRIDGHTYRYYTPDTGEHL</sequence>
<dbReference type="SMART" id="SM00060">
    <property type="entry name" value="FN3"/>
    <property type="match status" value="3"/>
</dbReference>
<evidence type="ECO:0000256" key="2">
    <source>
        <dbReference type="ARBA" id="ARBA00023295"/>
    </source>
</evidence>
<dbReference type="CDD" id="cd00063">
    <property type="entry name" value="FN3"/>
    <property type="match status" value="1"/>
</dbReference>
<evidence type="ECO:0000256" key="3">
    <source>
        <dbReference type="ARBA" id="ARBA00023326"/>
    </source>
</evidence>
<dbReference type="Gene3D" id="2.60.40.10">
    <property type="entry name" value="Immunoglobulins"/>
    <property type="match status" value="2"/>
</dbReference>
<evidence type="ECO:0000313" key="6">
    <source>
        <dbReference type="EMBL" id="PJJ61566.1"/>
    </source>
</evidence>
<feature type="domain" description="Fibronectin type-III" evidence="5">
    <location>
        <begin position="1472"/>
        <end position="1569"/>
    </location>
</feature>
<dbReference type="InterPro" id="IPR003961">
    <property type="entry name" value="FN3_dom"/>
</dbReference>
<dbReference type="SUPFAM" id="SSF49265">
    <property type="entry name" value="Fibronectin type III"/>
    <property type="match status" value="2"/>
</dbReference>
<evidence type="ECO:0000313" key="7">
    <source>
        <dbReference type="Proteomes" id="UP000230161"/>
    </source>
</evidence>
<dbReference type="PANTHER" id="PTHR13817">
    <property type="entry name" value="TITIN"/>
    <property type="match status" value="1"/>
</dbReference>
<keyword evidence="1" id="KW-0677">Repeat</keyword>
<feature type="region of interest" description="Disordered" evidence="4">
    <location>
        <begin position="369"/>
        <end position="393"/>
    </location>
</feature>
<dbReference type="EMBL" id="PGFB01000004">
    <property type="protein sequence ID" value="PJJ61566.1"/>
    <property type="molecule type" value="Genomic_DNA"/>
</dbReference>
<dbReference type="NCBIfam" id="NF012211">
    <property type="entry name" value="tand_rpt_95"/>
    <property type="match status" value="1"/>
</dbReference>
<name>A0A2M9BUD6_9MICO</name>
<keyword evidence="2" id="KW-0378">Hydrolase</keyword>
<keyword evidence="3" id="KW-0119">Carbohydrate metabolism</keyword>
<keyword evidence="3" id="KW-0624">Polysaccharide degradation</keyword>
<dbReference type="InterPro" id="IPR011044">
    <property type="entry name" value="Quino_amine_DH_bsu"/>
</dbReference>
<feature type="region of interest" description="Disordered" evidence="4">
    <location>
        <begin position="1939"/>
        <end position="1982"/>
    </location>
</feature>
<evidence type="ECO:0000259" key="5">
    <source>
        <dbReference type="PROSITE" id="PS50853"/>
    </source>
</evidence>
<dbReference type="InterPro" id="IPR050964">
    <property type="entry name" value="Striated_Muscle_Regulatory"/>
</dbReference>
<dbReference type="PROSITE" id="PS50853">
    <property type="entry name" value="FN3"/>
    <property type="match status" value="1"/>
</dbReference>
<dbReference type="Proteomes" id="UP000230161">
    <property type="component" value="Unassembled WGS sequence"/>
</dbReference>
<dbReference type="Gene3D" id="2.60.40.2810">
    <property type="match status" value="1"/>
</dbReference>
<keyword evidence="2" id="KW-0326">Glycosidase</keyword>
<dbReference type="InterPro" id="IPR013783">
    <property type="entry name" value="Ig-like_fold"/>
</dbReference>
<dbReference type="InterPro" id="IPR036116">
    <property type="entry name" value="FN3_sf"/>
</dbReference>
<dbReference type="PANTHER" id="PTHR13817:SF151">
    <property type="entry name" value="TITIN"/>
    <property type="match status" value="1"/>
</dbReference>
<accession>A0A2M9BUD6</accession>
<comment type="caution">
    <text evidence="6">The sequence shown here is derived from an EMBL/GenBank/DDBJ whole genome shotgun (WGS) entry which is preliminary data.</text>
</comment>
<dbReference type="GO" id="GO:0016798">
    <property type="term" value="F:hydrolase activity, acting on glycosyl bonds"/>
    <property type="evidence" value="ECO:0007669"/>
    <property type="project" value="UniProtKB-KW"/>
</dbReference>
<dbReference type="GO" id="GO:0000272">
    <property type="term" value="P:polysaccharide catabolic process"/>
    <property type="evidence" value="ECO:0007669"/>
    <property type="project" value="UniProtKB-KW"/>
</dbReference>